<dbReference type="Proteomes" id="UP000243374">
    <property type="component" value="Unassembled WGS sequence"/>
</dbReference>
<dbReference type="OrthoDB" id="6064958at2"/>
<gene>
    <name evidence="1" type="ORF">SAMN04487865_1001120</name>
</gene>
<accession>A0A662Z9Q3</accession>
<dbReference type="EMBL" id="FOSF01000001">
    <property type="protein sequence ID" value="SFJ74341.1"/>
    <property type="molecule type" value="Genomic_DNA"/>
</dbReference>
<dbReference type="RefSeq" id="WP_074837975.1">
    <property type="nucleotide sequence ID" value="NZ_CP047056.1"/>
</dbReference>
<evidence type="ECO:0000313" key="2">
    <source>
        <dbReference type="Proteomes" id="UP000243374"/>
    </source>
</evidence>
<organism evidence="1 2">
    <name type="scientific">Succinivibrio dextrinosolvens</name>
    <dbReference type="NCBI Taxonomy" id="83771"/>
    <lineage>
        <taxon>Bacteria</taxon>
        <taxon>Pseudomonadati</taxon>
        <taxon>Pseudomonadota</taxon>
        <taxon>Gammaproteobacteria</taxon>
        <taxon>Aeromonadales</taxon>
        <taxon>Succinivibrionaceae</taxon>
        <taxon>Succinivibrio</taxon>
    </lineage>
</organism>
<protein>
    <submittedName>
        <fullName evidence="1">Prophage minor tail protein Z (GPZ)</fullName>
    </submittedName>
</protein>
<evidence type="ECO:0000313" key="1">
    <source>
        <dbReference type="EMBL" id="SFJ74341.1"/>
    </source>
</evidence>
<dbReference type="InterPro" id="IPR010633">
    <property type="entry name" value="Phage_lambda_GpZ"/>
</dbReference>
<reference evidence="1 2" key="1">
    <citation type="submission" date="2016-10" db="EMBL/GenBank/DDBJ databases">
        <authorList>
            <person name="Varghese N."/>
            <person name="Submissions S."/>
        </authorList>
    </citation>
    <scope>NUCLEOTIDE SEQUENCE [LARGE SCALE GENOMIC DNA]</scope>
    <source>
        <strain evidence="1 2">22B</strain>
    </source>
</reference>
<dbReference type="Pfam" id="PF06763">
    <property type="entry name" value="Minor_tail_Z"/>
    <property type="match status" value="1"/>
</dbReference>
<proteinExistence type="predicted"/>
<sequence length="188" mass="20836">MADNYVRLDESAVKKLTSYLEGMPKQAPVAIARAMNRAIDSTKTEAARILKDNYTIKSSSVKQSLSVKKASKNELVAQFLSLANSASLSMSHYKFSPNKETTGKAFRPVTVEIRKGSPFEVKNGFVWNGTVFRRTGKKRLPIEVKTGPTVPQLLGQENAFEALQEKAEETFMKRLDHEVGALLKGVTK</sequence>
<keyword evidence="2" id="KW-1185">Reference proteome</keyword>
<name>A0A662Z9Q3_9GAMM</name>
<dbReference type="AlphaFoldDB" id="A0A662Z9Q3"/>